<protein>
    <submittedName>
        <fullName evidence="1">Uncharacterized protein</fullName>
    </submittedName>
</protein>
<dbReference type="PANTHER" id="PTHR47843:SF5">
    <property type="entry name" value="BTB_POZ DOMAIN PROTEIN"/>
    <property type="match status" value="1"/>
</dbReference>
<dbReference type="PANTHER" id="PTHR47843">
    <property type="entry name" value="BTB DOMAIN-CONTAINING PROTEIN-RELATED"/>
    <property type="match status" value="1"/>
</dbReference>
<evidence type="ECO:0000313" key="2">
    <source>
        <dbReference type="Proteomes" id="UP001224890"/>
    </source>
</evidence>
<name>A0AAJ0A6Q1_9PEZI</name>
<dbReference type="EMBL" id="JAHMHR010000106">
    <property type="protein sequence ID" value="KAK1657059.1"/>
    <property type="molecule type" value="Genomic_DNA"/>
</dbReference>
<organism evidence="1 2">
    <name type="scientific">Colletotrichum godetiae</name>
    <dbReference type="NCBI Taxonomy" id="1209918"/>
    <lineage>
        <taxon>Eukaryota</taxon>
        <taxon>Fungi</taxon>
        <taxon>Dikarya</taxon>
        <taxon>Ascomycota</taxon>
        <taxon>Pezizomycotina</taxon>
        <taxon>Sordariomycetes</taxon>
        <taxon>Hypocreomycetidae</taxon>
        <taxon>Glomerellales</taxon>
        <taxon>Glomerellaceae</taxon>
        <taxon>Colletotrichum</taxon>
        <taxon>Colletotrichum acutatum species complex</taxon>
    </lineage>
</organism>
<accession>A0AAJ0A6Q1</accession>
<dbReference type="GeneID" id="85462397"/>
<dbReference type="AlphaFoldDB" id="A0AAJ0A6Q1"/>
<sequence length="138" mass="15808">MIQYFYRLDYQQSLDFDNYSVLPDQPNNDTDLSSLFLHAKVYAMAEKYGIGGLKDLSVTKFRTAAKTKWDVIDFLDAAGEAYTSTIDTDRGLRNVILEVFAEHGNLLDRDEAKSLVKRLGSLAYDLIMHFHQEGKLLY</sequence>
<reference evidence="1" key="1">
    <citation type="submission" date="2021-06" db="EMBL/GenBank/DDBJ databases">
        <title>Comparative genomics, transcriptomics and evolutionary studies reveal genomic signatures of adaptation to plant cell wall in hemibiotrophic fungi.</title>
        <authorList>
            <consortium name="DOE Joint Genome Institute"/>
            <person name="Baroncelli R."/>
            <person name="Diaz J.F."/>
            <person name="Benocci T."/>
            <person name="Peng M."/>
            <person name="Battaglia E."/>
            <person name="Haridas S."/>
            <person name="Andreopoulos W."/>
            <person name="Labutti K."/>
            <person name="Pangilinan J."/>
            <person name="Floch G.L."/>
            <person name="Makela M.R."/>
            <person name="Henrissat B."/>
            <person name="Grigoriev I.V."/>
            <person name="Crouch J.A."/>
            <person name="De Vries R.P."/>
            <person name="Sukno S.A."/>
            <person name="Thon M.R."/>
        </authorList>
    </citation>
    <scope>NUCLEOTIDE SEQUENCE</scope>
    <source>
        <strain evidence="1">CBS 193.32</strain>
    </source>
</reference>
<dbReference type="RefSeq" id="XP_060421823.1">
    <property type="nucleotide sequence ID" value="XM_060577871.1"/>
</dbReference>
<comment type="caution">
    <text evidence="1">The sequence shown here is derived from an EMBL/GenBank/DDBJ whole genome shotgun (WGS) entry which is preliminary data.</text>
</comment>
<keyword evidence="2" id="KW-1185">Reference proteome</keyword>
<gene>
    <name evidence="1" type="ORF">BDP55DRAFT_699224</name>
</gene>
<proteinExistence type="predicted"/>
<dbReference type="Proteomes" id="UP001224890">
    <property type="component" value="Unassembled WGS sequence"/>
</dbReference>
<evidence type="ECO:0000313" key="1">
    <source>
        <dbReference type="EMBL" id="KAK1657059.1"/>
    </source>
</evidence>